<feature type="DNA-binding region" description="OmpR/PhoB-type" evidence="2">
    <location>
        <begin position="343"/>
        <end position="439"/>
    </location>
</feature>
<dbReference type="Gene3D" id="1.10.10.10">
    <property type="entry name" value="Winged helix-like DNA-binding domain superfamily/Winged helix DNA-binding domain"/>
    <property type="match status" value="1"/>
</dbReference>
<evidence type="ECO:0000259" key="3">
    <source>
        <dbReference type="PROSITE" id="PS51755"/>
    </source>
</evidence>
<dbReference type="GO" id="GO:0003677">
    <property type="term" value="F:DNA binding"/>
    <property type="evidence" value="ECO:0007669"/>
    <property type="project" value="UniProtKB-UniRule"/>
</dbReference>
<dbReference type="GO" id="GO:0000160">
    <property type="term" value="P:phosphorelay signal transduction system"/>
    <property type="evidence" value="ECO:0007669"/>
    <property type="project" value="InterPro"/>
</dbReference>
<gene>
    <name evidence="4" type="ORF">A9Q02_10235</name>
</gene>
<dbReference type="AlphaFoldDB" id="A0A2H3KXY1"/>
<comment type="caution">
    <text evidence="4">The sequence shown here is derived from an EMBL/GenBank/DDBJ whole genome shotgun (WGS) entry which is preliminary data.</text>
</comment>
<dbReference type="Proteomes" id="UP000220922">
    <property type="component" value="Unassembled WGS sequence"/>
</dbReference>
<dbReference type="SUPFAM" id="SSF46894">
    <property type="entry name" value="C-terminal effector domain of the bipartite response regulators"/>
    <property type="match status" value="1"/>
</dbReference>
<organism evidence="4 5">
    <name type="scientific">Candidatus Chloroploca asiatica</name>
    <dbReference type="NCBI Taxonomy" id="1506545"/>
    <lineage>
        <taxon>Bacteria</taxon>
        <taxon>Bacillati</taxon>
        <taxon>Chloroflexota</taxon>
        <taxon>Chloroflexia</taxon>
        <taxon>Chloroflexales</taxon>
        <taxon>Chloroflexineae</taxon>
        <taxon>Oscillochloridaceae</taxon>
        <taxon>Candidatus Chloroploca</taxon>
    </lineage>
</organism>
<evidence type="ECO:0000256" key="1">
    <source>
        <dbReference type="ARBA" id="ARBA00023125"/>
    </source>
</evidence>
<dbReference type="Gene3D" id="3.40.50.300">
    <property type="entry name" value="P-loop containing nucleotide triphosphate hydrolases"/>
    <property type="match status" value="1"/>
</dbReference>
<dbReference type="PANTHER" id="PTHR34301">
    <property type="entry name" value="DNA-BINDING PROTEIN-RELATED"/>
    <property type="match status" value="1"/>
</dbReference>
<evidence type="ECO:0000313" key="4">
    <source>
        <dbReference type="EMBL" id="PDW00366.1"/>
    </source>
</evidence>
<protein>
    <recommendedName>
        <fullName evidence="3">OmpR/PhoB-type domain-containing protein</fullName>
    </recommendedName>
</protein>
<name>A0A2H3KXY1_9CHLR</name>
<dbReference type="InterPro" id="IPR027417">
    <property type="entry name" value="P-loop_NTPase"/>
</dbReference>
<dbReference type="PANTHER" id="PTHR34301:SF8">
    <property type="entry name" value="ATPASE DOMAIN-CONTAINING PROTEIN"/>
    <property type="match status" value="1"/>
</dbReference>
<accession>A0A2H3KXY1</accession>
<dbReference type="EMBL" id="LYXE01000046">
    <property type="protein sequence ID" value="PDW00366.1"/>
    <property type="molecule type" value="Genomic_DNA"/>
</dbReference>
<feature type="domain" description="OmpR/PhoB-type" evidence="3">
    <location>
        <begin position="343"/>
        <end position="439"/>
    </location>
</feature>
<evidence type="ECO:0000313" key="5">
    <source>
        <dbReference type="Proteomes" id="UP000220922"/>
    </source>
</evidence>
<dbReference type="SMART" id="SM00862">
    <property type="entry name" value="Trans_reg_C"/>
    <property type="match status" value="1"/>
</dbReference>
<dbReference type="CDD" id="cd00383">
    <property type="entry name" value="trans_reg_C"/>
    <property type="match status" value="1"/>
</dbReference>
<proteinExistence type="predicted"/>
<dbReference type="InterPro" id="IPR036388">
    <property type="entry name" value="WH-like_DNA-bd_sf"/>
</dbReference>
<dbReference type="PROSITE" id="PS51755">
    <property type="entry name" value="OMPR_PHOB"/>
    <property type="match status" value="1"/>
</dbReference>
<dbReference type="InterPro" id="IPR001867">
    <property type="entry name" value="OmpR/PhoB-type_DNA-bd"/>
</dbReference>
<keyword evidence="1 2" id="KW-0238">DNA-binding</keyword>
<evidence type="ECO:0000256" key="2">
    <source>
        <dbReference type="PROSITE-ProRule" id="PRU01091"/>
    </source>
</evidence>
<reference evidence="4 5" key="1">
    <citation type="submission" date="2016-05" db="EMBL/GenBank/DDBJ databases">
        <authorList>
            <person name="Lavstsen T."/>
            <person name="Jespersen J.S."/>
        </authorList>
    </citation>
    <scope>NUCLEOTIDE SEQUENCE [LARGE SCALE GENOMIC DNA]</scope>
    <source>
        <strain evidence="4 5">B7-9</strain>
    </source>
</reference>
<keyword evidence="5" id="KW-1185">Reference proteome</keyword>
<dbReference type="InterPro" id="IPR016032">
    <property type="entry name" value="Sig_transdc_resp-reg_C-effctor"/>
</dbReference>
<dbReference type="GO" id="GO:0006355">
    <property type="term" value="P:regulation of DNA-templated transcription"/>
    <property type="evidence" value="ECO:0007669"/>
    <property type="project" value="InterPro"/>
</dbReference>
<sequence length="448" mass="49383">MQNHFFYRGPIRDRRYLYGRQPLLERALAFLASGQSVALIGPRRIGKTSLLLQLGDPALHAQIGREVSLLRCVYLDCQSLVQANPEMIYGRLLAAIGEVSGAAASGCRADGIEGATFAQFEAAIERASNNGYTLIFLLDEFESLLANTQLDQIFYTSLRALSTTHRVAYVLASSCPLLDLNYAHLEAWNVALLNDFAVIRLGLLSVEASRLLLQDLSAQSGFVLDQHLLAVLLELAGCHPLFLQIAGYHAIELLKIGELQRPYDAATLEHAFLSEAAAHSSAMWHRLNPESKQMLALFALLAPGHPAAVRRLEENGFVTRDANGQPTLFSPAFRRFVAEQALPGLIQVPPVTIVPSLKTALLRGEPLPLPPQQFQLLSYLVEHRQRIVSREELTEALWARHDAASLESLRTALRSLREALGEDQGCIQILRGHGCQFVALDLPVLLPQ</sequence>
<dbReference type="OrthoDB" id="144835at2"/>
<dbReference type="Pfam" id="PF00486">
    <property type="entry name" value="Trans_reg_C"/>
    <property type="match status" value="1"/>
</dbReference>
<dbReference type="SUPFAM" id="SSF52540">
    <property type="entry name" value="P-loop containing nucleoside triphosphate hydrolases"/>
    <property type="match status" value="1"/>
</dbReference>
<dbReference type="RefSeq" id="WP_097651130.1">
    <property type="nucleotide sequence ID" value="NZ_LYXE01000046.1"/>
</dbReference>